<keyword evidence="1" id="KW-0812">Transmembrane</keyword>
<proteinExistence type="predicted"/>
<evidence type="ECO:0000256" key="1">
    <source>
        <dbReference type="SAM" id="Phobius"/>
    </source>
</evidence>
<gene>
    <name evidence="3" type="ORF">A6D92_05250</name>
    <name evidence="2" type="ORF">CWE10_11805</name>
</gene>
<reference evidence="3" key="1">
    <citation type="submission" date="2016-04" db="EMBL/GenBank/DDBJ databases">
        <authorList>
            <person name="Evans L.H."/>
            <person name="Alamgir A."/>
            <person name="Owens N."/>
            <person name="Weber N.D."/>
            <person name="Virtaneva K."/>
            <person name="Barbian K."/>
            <person name="Babar A."/>
            <person name="Rosenke K."/>
        </authorList>
    </citation>
    <scope>NUCLEOTIDE SEQUENCE [LARGE SCALE GENOMIC DNA]</scope>
    <source>
        <strain evidence="3">G2</strain>
    </source>
</reference>
<dbReference type="EMBL" id="PIUK01000116">
    <property type="protein sequence ID" value="MBY6276874.1"/>
    <property type="molecule type" value="Genomic_DNA"/>
</dbReference>
<accession>A0A1Y2T542</accession>
<feature type="transmembrane region" description="Helical" evidence="1">
    <location>
        <begin position="143"/>
        <end position="165"/>
    </location>
</feature>
<reference evidence="2" key="3">
    <citation type="submission" date="2017-11" db="EMBL/GenBank/DDBJ databases">
        <title>Three new genomes from thermophilic consortium.</title>
        <authorList>
            <person name="Quaggio R."/>
            <person name="Amgarten D."/>
            <person name="Setubal J.C."/>
        </authorList>
    </citation>
    <scope>NUCLEOTIDE SEQUENCE</scope>
    <source>
        <strain evidence="2">ZCTH01-B2</strain>
    </source>
</reference>
<evidence type="ECO:0000313" key="4">
    <source>
        <dbReference type="Proteomes" id="UP000194267"/>
    </source>
</evidence>
<comment type="caution">
    <text evidence="3">The sequence shown here is derived from an EMBL/GenBank/DDBJ whole genome shotgun (WGS) entry which is preliminary data.</text>
</comment>
<keyword evidence="1" id="KW-1133">Transmembrane helix</keyword>
<evidence type="ECO:0000313" key="2">
    <source>
        <dbReference type="EMBL" id="MBY6276874.1"/>
    </source>
</evidence>
<dbReference type="AlphaFoldDB" id="A0A1Y2T542"/>
<dbReference type="Proteomes" id="UP000194267">
    <property type="component" value="Unassembled WGS sequence"/>
</dbReference>
<protein>
    <submittedName>
        <fullName evidence="3">Uncharacterized protein</fullName>
    </submittedName>
</protein>
<keyword evidence="1" id="KW-0472">Membrane</keyword>
<name>A0A1Y2T542_SYMTR</name>
<feature type="transmembrane region" description="Helical" evidence="1">
    <location>
        <begin position="96"/>
        <end position="116"/>
    </location>
</feature>
<sequence>MFSIARFLAACLVMCLVFGVLVFGMLLMNPVSFINSYPPEIQAEYYRSQSKEAARRKLTVIMGIKKAAALTAFLFLFAWMAKWAGADTFGEGLMAVYGYGLVLAVFDTCFLDWVLFPNIRRIRLPGTEHMDREYRQKWFHVKAMLPMLPLFAVGGVAAALIMVWIW</sequence>
<feature type="transmembrane region" description="Helical" evidence="1">
    <location>
        <begin position="6"/>
        <end position="27"/>
    </location>
</feature>
<dbReference type="RefSeq" id="WP_011196189.1">
    <property type="nucleotide sequence ID" value="NZ_PIUK01000116.1"/>
</dbReference>
<organism evidence="3 4">
    <name type="scientific">Symbiobacterium thermophilum</name>
    <dbReference type="NCBI Taxonomy" id="2734"/>
    <lineage>
        <taxon>Bacteria</taxon>
        <taxon>Bacillati</taxon>
        <taxon>Bacillota</taxon>
        <taxon>Clostridia</taxon>
        <taxon>Eubacteriales</taxon>
        <taxon>Symbiobacteriaceae</taxon>
        <taxon>Symbiobacterium</taxon>
    </lineage>
</organism>
<dbReference type="OMA" id="WITPRFV"/>
<dbReference type="EMBL" id="LWLV01000338">
    <property type="protein sequence ID" value="OTA41602.1"/>
    <property type="molecule type" value="Genomic_DNA"/>
</dbReference>
<feature type="transmembrane region" description="Helical" evidence="1">
    <location>
        <begin position="67"/>
        <end position="84"/>
    </location>
</feature>
<reference evidence="4" key="2">
    <citation type="submission" date="2016-04" db="EMBL/GenBank/DDBJ databases">
        <authorList>
            <person name="Antunes L.P."/>
            <person name="Martins L.F."/>
            <person name="Pereira R.V."/>
            <person name="Thomas A.M."/>
            <person name="Barbosa D."/>
            <person name="Nascimento L."/>
            <person name="Silva G.M."/>
            <person name="Condomitti G.W."/>
            <person name="Digiampietri L.A."/>
            <person name="Lombardi K.C."/>
            <person name="Ramos P.L."/>
            <person name="Quaggio R.B."/>
            <person name="Oliveira J.C."/>
            <person name="Pascon R.C."/>
            <person name="Cruz J.B."/>
            <person name="Silva A.M."/>
            <person name="Setubal J.C."/>
        </authorList>
    </citation>
    <scope>NUCLEOTIDE SEQUENCE [LARGE SCALE GENOMIC DNA]</scope>
</reference>
<evidence type="ECO:0000313" key="3">
    <source>
        <dbReference type="EMBL" id="OTA41602.1"/>
    </source>
</evidence>
<dbReference type="Proteomes" id="UP000732377">
    <property type="component" value="Unassembled WGS sequence"/>
</dbReference>